<evidence type="ECO:0000313" key="2">
    <source>
        <dbReference type="Proteomes" id="UP000296049"/>
    </source>
</evidence>
<dbReference type="Proteomes" id="UP000296049">
    <property type="component" value="Unassembled WGS sequence"/>
</dbReference>
<organism evidence="1 2">
    <name type="scientific">Anas platyrhynchos</name>
    <name type="common">Mallard</name>
    <name type="synonym">Anas boschas</name>
    <dbReference type="NCBI Taxonomy" id="8839"/>
    <lineage>
        <taxon>Eukaryota</taxon>
        <taxon>Metazoa</taxon>
        <taxon>Chordata</taxon>
        <taxon>Craniata</taxon>
        <taxon>Vertebrata</taxon>
        <taxon>Euteleostomi</taxon>
        <taxon>Archelosauria</taxon>
        <taxon>Archosauria</taxon>
        <taxon>Dinosauria</taxon>
        <taxon>Saurischia</taxon>
        <taxon>Theropoda</taxon>
        <taxon>Coelurosauria</taxon>
        <taxon>Aves</taxon>
        <taxon>Neognathae</taxon>
        <taxon>Galloanserae</taxon>
        <taxon>Anseriformes</taxon>
        <taxon>Anatidae</taxon>
        <taxon>Anatinae</taxon>
        <taxon>Anas</taxon>
    </lineage>
</organism>
<accession>R0LR22</accession>
<gene>
    <name evidence="1" type="ORF">Anapl_10124</name>
</gene>
<protein>
    <submittedName>
        <fullName evidence="1">Uncharacterized protein</fullName>
    </submittedName>
</protein>
<evidence type="ECO:0000313" key="1">
    <source>
        <dbReference type="EMBL" id="EOB02843.1"/>
    </source>
</evidence>
<keyword evidence="2" id="KW-1185">Reference proteome</keyword>
<proteinExistence type="predicted"/>
<reference evidence="2" key="1">
    <citation type="journal article" date="2013" name="Nat. Genet.">
        <title>The duck genome and transcriptome provide insight into an avian influenza virus reservoir species.</title>
        <authorList>
            <person name="Huang Y."/>
            <person name="Li Y."/>
            <person name="Burt D.W."/>
            <person name="Chen H."/>
            <person name="Zhang Y."/>
            <person name="Qian W."/>
            <person name="Kim H."/>
            <person name="Gan S."/>
            <person name="Zhao Y."/>
            <person name="Li J."/>
            <person name="Yi K."/>
            <person name="Feng H."/>
            <person name="Zhu P."/>
            <person name="Li B."/>
            <person name="Liu Q."/>
            <person name="Fairley S."/>
            <person name="Magor K.E."/>
            <person name="Du Z."/>
            <person name="Hu X."/>
            <person name="Goodman L."/>
            <person name="Tafer H."/>
            <person name="Vignal A."/>
            <person name="Lee T."/>
            <person name="Kim K.W."/>
            <person name="Sheng Z."/>
            <person name="An Y."/>
            <person name="Searle S."/>
            <person name="Herrero J."/>
            <person name="Groenen M.A."/>
            <person name="Crooijmans R.P."/>
            <person name="Faraut T."/>
            <person name="Cai Q."/>
            <person name="Webster R.G."/>
            <person name="Aldridge J.R."/>
            <person name="Warren W.C."/>
            <person name="Bartschat S."/>
            <person name="Kehr S."/>
            <person name="Marz M."/>
            <person name="Stadler P.F."/>
            <person name="Smith J."/>
            <person name="Kraus R.H."/>
            <person name="Zhao Y."/>
            <person name="Ren L."/>
            <person name="Fei J."/>
            <person name="Morisson M."/>
            <person name="Kaiser P."/>
            <person name="Griffin D.K."/>
            <person name="Rao M."/>
            <person name="Pitel F."/>
            <person name="Wang J."/>
            <person name="Li N."/>
        </authorList>
    </citation>
    <scope>NUCLEOTIDE SEQUENCE [LARGE SCALE GENOMIC DNA]</scope>
</reference>
<dbReference type="EMBL" id="KB742924">
    <property type="protein sequence ID" value="EOB02843.1"/>
    <property type="molecule type" value="Genomic_DNA"/>
</dbReference>
<name>R0LR22_ANAPL</name>
<sequence>MKVNSKSRQFTNQHDQVYASALRSLLWRLVFKVPALKEEIAHLVAVPGCSQKATHSFSAATNTVPTAPPASLVLKGLEGGRDKIRDYMIRKALIAYYALLKNRSILSSPGAASMRRKYVKPRKAGGLRAGLCCAAQHRLPQNIPLGQDSVKPLAAGEWLLMAAHYASTAISLLPGAPPAGSSAIAAILGSLVQGPGWELGCECAATKRKRHQPPAGASKCCFKYK</sequence>
<dbReference type="AlphaFoldDB" id="R0LR22"/>